<evidence type="ECO:0000256" key="6">
    <source>
        <dbReference type="SAM" id="MobiDB-lite"/>
    </source>
</evidence>
<keyword evidence="4 7" id="KW-1133">Transmembrane helix</keyword>
<feature type="compositionally biased region" description="Basic and acidic residues" evidence="6">
    <location>
        <begin position="452"/>
        <end position="472"/>
    </location>
</feature>
<comment type="similarity">
    <text evidence="2">Belongs to the TMEM120 family.</text>
</comment>
<keyword evidence="9" id="KW-1185">Reference proteome</keyword>
<name>A0A139A3G8_GONPJ</name>
<evidence type="ECO:0000313" key="9">
    <source>
        <dbReference type="Proteomes" id="UP000070544"/>
    </source>
</evidence>
<dbReference type="EMBL" id="KQ965811">
    <property type="protein sequence ID" value="KXS10923.1"/>
    <property type="molecule type" value="Genomic_DNA"/>
</dbReference>
<sequence>MAHQPLAQDFVPSNAAQKGGERGKLTPQKSFSVDDVDKLLADAKGLETATASYKQLEEQVHATETAALKELERLQRDYRALLQVLKRKRKEHKKETVTRRKSIGSGEIEPPGRTSSTRGPYSDVNGGHGAEPKGCLTTDHEDDDLTPITVGETPEAFEETELWLRAEELKKHLDFVARDLPRKPGSILSFALGTPTPVRIRPHSARLSYKSSYESFKLKMTVVSGLFALYSVLFTFSVPEDDLDYTKGNRRFQFKAYRIVDLLYMFVLLYYYSVMTLREHVLVVNGSRIRTWWLMHHVVTIVLIGIMLVWPENRTYSAFRPNFLVYCAYLAFVSYFQFRYQTQRLYTLRALSMAGPMDTTVGEGVAGSASRDVGLLMGLLVIGQAWQVYSGYRALYLWWTVDTATWHVLYCGVIFTVLGVANFVTTVETFLEKTVVDRRKLLSRERHAERGRHLESLRERERSKSRNGRIGEDLSASTGSLGQPLARKGSSDSITRMRAGFGFTELDESGRSRGRA</sequence>
<comment type="subcellular location">
    <subcellularLocation>
        <location evidence="1">Membrane</location>
        <topology evidence="1">Multi-pass membrane protein</topology>
    </subcellularLocation>
</comment>
<evidence type="ECO:0000256" key="3">
    <source>
        <dbReference type="ARBA" id="ARBA00022692"/>
    </source>
</evidence>
<feature type="transmembrane region" description="Helical" evidence="7">
    <location>
        <begin position="256"/>
        <end position="272"/>
    </location>
</feature>
<feature type="transmembrane region" description="Helical" evidence="7">
    <location>
        <begin position="292"/>
        <end position="311"/>
    </location>
</feature>
<evidence type="ECO:0000256" key="5">
    <source>
        <dbReference type="ARBA" id="ARBA00023136"/>
    </source>
</evidence>
<organism evidence="8 9">
    <name type="scientific">Gonapodya prolifera (strain JEL478)</name>
    <name type="common">Monoblepharis prolifera</name>
    <dbReference type="NCBI Taxonomy" id="1344416"/>
    <lineage>
        <taxon>Eukaryota</taxon>
        <taxon>Fungi</taxon>
        <taxon>Fungi incertae sedis</taxon>
        <taxon>Chytridiomycota</taxon>
        <taxon>Chytridiomycota incertae sedis</taxon>
        <taxon>Monoblepharidomycetes</taxon>
        <taxon>Monoblepharidales</taxon>
        <taxon>Gonapodyaceae</taxon>
        <taxon>Gonapodya</taxon>
    </lineage>
</organism>
<accession>A0A139A3G8</accession>
<evidence type="ECO:0000256" key="2">
    <source>
        <dbReference type="ARBA" id="ARBA00009700"/>
    </source>
</evidence>
<dbReference type="OrthoDB" id="2015098at2759"/>
<dbReference type="GO" id="GO:0016020">
    <property type="term" value="C:membrane"/>
    <property type="evidence" value="ECO:0007669"/>
    <property type="project" value="UniProtKB-SubCell"/>
</dbReference>
<feature type="transmembrane region" description="Helical" evidence="7">
    <location>
        <begin position="323"/>
        <end position="340"/>
    </location>
</feature>
<gene>
    <name evidence="8" type="ORF">M427DRAFT_158636</name>
</gene>
<keyword evidence="5 7" id="KW-0472">Membrane</keyword>
<evidence type="ECO:0000313" key="8">
    <source>
        <dbReference type="EMBL" id="KXS10923.1"/>
    </source>
</evidence>
<dbReference type="PANTHER" id="PTHR21433:SF0">
    <property type="entry name" value="TRANSMEMBRANE PROTEIN 120 HOMOLOG"/>
    <property type="match status" value="1"/>
</dbReference>
<dbReference type="Proteomes" id="UP000070544">
    <property type="component" value="Unassembled WGS sequence"/>
</dbReference>
<dbReference type="Pfam" id="PF07851">
    <property type="entry name" value="TMEM120A-B"/>
    <property type="match status" value="1"/>
</dbReference>
<dbReference type="AlphaFoldDB" id="A0A139A3G8"/>
<feature type="transmembrane region" description="Helical" evidence="7">
    <location>
        <begin position="216"/>
        <end position="236"/>
    </location>
</feature>
<feature type="region of interest" description="Disordered" evidence="6">
    <location>
        <begin position="1"/>
        <end position="31"/>
    </location>
</feature>
<evidence type="ECO:0000256" key="7">
    <source>
        <dbReference type="SAM" id="Phobius"/>
    </source>
</evidence>
<feature type="region of interest" description="Disordered" evidence="6">
    <location>
        <begin position="89"/>
        <end position="151"/>
    </location>
</feature>
<evidence type="ECO:0000256" key="1">
    <source>
        <dbReference type="ARBA" id="ARBA00004141"/>
    </source>
</evidence>
<protein>
    <submittedName>
        <fullName evidence="8">TMPIT-domain-containing protein</fullName>
    </submittedName>
</protein>
<reference evidence="8 9" key="1">
    <citation type="journal article" date="2015" name="Genome Biol. Evol.">
        <title>Phylogenomic analyses indicate that early fungi evolved digesting cell walls of algal ancestors of land plants.</title>
        <authorList>
            <person name="Chang Y."/>
            <person name="Wang S."/>
            <person name="Sekimoto S."/>
            <person name="Aerts A.L."/>
            <person name="Choi C."/>
            <person name="Clum A."/>
            <person name="LaButti K.M."/>
            <person name="Lindquist E.A."/>
            <person name="Yee Ngan C."/>
            <person name="Ohm R.A."/>
            <person name="Salamov A.A."/>
            <person name="Grigoriev I.V."/>
            <person name="Spatafora J.W."/>
            <person name="Berbee M.L."/>
        </authorList>
    </citation>
    <scope>NUCLEOTIDE SEQUENCE [LARGE SCALE GENOMIC DNA]</scope>
    <source>
        <strain evidence="8 9">JEL478</strain>
    </source>
</reference>
<feature type="region of interest" description="Disordered" evidence="6">
    <location>
        <begin position="452"/>
        <end position="493"/>
    </location>
</feature>
<feature type="transmembrane region" description="Helical" evidence="7">
    <location>
        <begin position="404"/>
        <end position="431"/>
    </location>
</feature>
<dbReference type="InterPro" id="IPR012926">
    <property type="entry name" value="TMEM120A/B"/>
</dbReference>
<evidence type="ECO:0000256" key="4">
    <source>
        <dbReference type="ARBA" id="ARBA00022989"/>
    </source>
</evidence>
<dbReference type="PANTHER" id="PTHR21433">
    <property type="entry name" value="TRANSMEMBRANE PROTEIN INDUCED BY TUMOR NECROSIS FACTOR ALPHA"/>
    <property type="match status" value="1"/>
</dbReference>
<proteinExistence type="inferred from homology"/>
<keyword evidence="3 7" id="KW-0812">Transmembrane</keyword>